<protein>
    <submittedName>
        <fullName evidence="3 4">Nicotinamidase-related amidase (PncA)</fullName>
    </submittedName>
</protein>
<dbReference type="InterPro" id="IPR050272">
    <property type="entry name" value="Isochorismatase-like_hydrls"/>
</dbReference>
<dbReference type="InterPro" id="IPR000868">
    <property type="entry name" value="Isochorismatase-like_dom"/>
</dbReference>
<dbReference type="RefSeq" id="WP_271790758.1">
    <property type="nucleotide sequence ID" value="NZ_CAMXCJ010000011.1"/>
</dbReference>
<dbReference type="PANTHER" id="PTHR43540">
    <property type="entry name" value="PEROXYUREIDOACRYLATE/UREIDOACRYLATE AMIDOHYDROLASE-RELATED"/>
    <property type="match status" value="1"/>
</dbReference>
<dbReference type="Gene3D" id="3.40.50.850">
    <property type="entry name" value="Isochorismatase-like"/>
    <property type="match status" value="1"/>
</dbReference>
<evidence type="ECO:0000313" key="5">
    <source>
        <dbReference type="Proteomes" id="UP001154255"/>
    </source>
</evidence>
<dbReference type="EMBL" id="CAMXCM010000014">
    <property type="protein sequence ID" value="CAI3959435.1"/>
    <property type="molecule type" value="Genomic_DNA"/>
</dbReference>
<dbReference type="AlphaFoldDB" id="A0A9W4TRL4"/>
<reference evidence="3" key="1">
    <citation type="submission" date="2022-10" db="EMBL/GenBank/DDBJ databases">
        <authorList>
            <person name="Botero Cardona J."/>
        </authorList>
    </citation>
    <scope>NUCLEOTIDE SEQUENCE</scope>
    <source>
        <strain evidence="3">LMG 31819</strain>
        <strain evidence="4">R-53529</strain>
    </source>
</reference>
<evidence type="ECO:0000259" key="2">
    <source>
        <dbReference type="Pfam" id="PF00857"/>
    </source>
</evidence>
<comment type="caution">
    <text evidence="3">The sequence shown here is derived from an EMBL/GenBank/DDBJ whole genome shotgun (WGS) entry which is preliminary data.</text>
</comment>
<dbReference type="EMBL" id="CAMXCS010000014">
    <property type="protein sequence ID" value="CAI3961365.1"/>
    <property type="molecule type" value="Genomic_DNA"/>
</dbReference>
<organism evidence="3 5">
    <name type="scientific">Commensalibacter communis</name>
    <dbReference type="NCBI Taxonomy" id="2972786"/>
    <lineage>
        <taxon>Bacteria</taxon>
        <taxon>Pseudomonadati</taxon>
        <taxon>Pseudomonadota</taxon>
        <taxon>Alphaproteobacteria</taxon>
        <taxon>Acetobacterales</taxon>
        <taxon>Acetobacteraceae</taxon>
    </lineage>
</organism>
<dbReference type="PANTHER" id="PTHR43540:SF1">
    <property type="entry name" value="ISOCHORISMATASE HYDROLASE"/>
    <property type="match status" value="1"/>
</dbReference>
<evidence type="ECO:0000313" key="4">
    <source>
        <dbReference type="EMBL" id="CAI3961365.1"/>
    </source>
</evidence>
<gene>
    <name evidence="4" type="ORF">R53529_LOCUS2346</name>
    <name evidence="3" type="ORF">R53530_LOCUS2336</name>
</gene>
<dbReference type="InterPro" id="IPR036380">
    <property type="entry name" value="Isochorismatase-like_sf"/>
</dbReference>
<keyword evidence="6" id="KW-1185">Reference proteome</keyword>
<evidence type="ECO:0000313" key="6">
    <source>
        <dbReference type="Proteomes" id="UP001154259"/>
    </source>
</evidence>
<accession>A0A9W4TRL4</accession>
<dbReference type="SUPFAM" id="SSF52499">
    <property type="entry name" value="Isochorismatase-like hydrolases"/>
    <property type="match status" value="1"/>
</dbReference>
<dbReference type="Pfam" id="PF00857">
    <property type="entry name" value="Isochorismatase"/>
    <property type="match status" value="1"/>
</dbReference>
<proteinExistence type="predicted"/>
<dbReference type="GO" id="GO:0016787">
    <property type="term" value="F:hydrolase activity"/>
    <property type="evidence" value="ECO:0007669"/>
    <property type="project" value="UniProtKB-KW"/>
</dbReference>
<dbReference type="Proteomes" id="UP001154259">
    <property type="component" value="Unassembled WGS sequence"/>
</dbReference>
<evidence type="ECO:0000256" key="1">
    <source>
        <dbReference type="ARBA" id="ARBA00022801"/>
    </source>
</evidence>
<sequence length="185" mass="20645">MKNSVLMIIDLQNDYFPNGKFPLPNIESVSEQSKKILETARENSLPVIHIKHEWHSPEAPFFAHASEGSEINEIVKPLDNEHIVVKNYPNSFKETNVKSILDQHQCKNIIVIGAMAQMCVDATVRAGSDLGYDITVIHDAIAAQNSQFDNMNISAKEVHAVFMNALSLGYATVIDTKEIISQLQK</sequence>
<dbReference type="Proteomes" id="UP001154255">
    <property type="component" value="Unassembled WGS sequence"/>
</dbReference>
<evidence type="ECO:0000313" key="3">
    <source>
        <dbReference type="EMBL" id="CAI3959435.1"/>
    </source>
</evidence>
<dbReference type="CDD" id="cd01014">
    <property type="entry name" value="nicotinamidase_related"/>
    <property type="match status" value="1"/>
</dbReference>
<name>A0A9W4TRL4_9PROT</name>
<keyword evidence="1" id="KW-0378">Hydrolase</keyword>
<feature type="domain" description="Isochorismatase-like" evidence="2">
    <location>
        <begin position="5"/>
        <end position="176"/>
    </location>
</feature>